<dbReference type="OrthoDB" id="5126878at2759"/>
<dbReference type="PANTHER" id="PTHR38111:SF2">
    <property type="entry name" value="FINGER DOMAIN PROTEIN, PUTATIVE (AFU_ORTHOLOGUE AFUA_1G01560)-RELATED"/>
    <property type="match status" value="1"/>
</dbReference>
<dbReference type="PROSITE" id="PS50048">
    <property type="entry name" value="ZN2_CY6_FUNGAL_2"/>
    <property type="match status" value="1"/>
</dbReference>
<dbReference type="Proteomes" id="UP000813444">
    <property type="component" value="Unassembled WGS sequence"/>
</dbReference>
<dbReference type="GO" id="GO:0000981">
    <property type="term" value="F:DNA-binding transcription factor activity, RNA polymerase II-specific"/>
    <property type="evidence" value="ECO:0007669"/>
    <property type="project" value="InterPro"/>
</dbReference>
<evidence type="ECO:0000259" key="2">
    <source>
        <dbReference type="PROSITE" id="PS50048"/>
    </source>
</evidence>
<protein>
    <recommendedName>
        <fullName evidence="2">Zn(2)-C6 fungal-type domain-containing protein</fullName>
    </recommendedName>
</protein>
<keyword evidence="1" id="KW-0539">Nucleus</keyword>
<keyword evidence="4" id="KW-1185">Reference proteome</keyword>
<dbReference type="Gene3D" id="4.10.240.10">
    <property type="entry name" value="Zn(2)-C6 fungal-type DNA-binding domain"/>
    <property type="match status" value="1"/>
</dbReference>
<evidence type="ECO:0000313" key="4">
    <source>
        <dbReference type="Proteomes" id="UP000813444"/>
    </source>
</evidence>
<gene>
    <name evidence="3" type="ORF">B0I35DRAFT_440482</name>
</gene>
<proteinExistence type="predicted"/>
<dbReference type="InterPro" id="IPR036864">
    <property type="entry name" value="Zn2-C6_fun-type_DNA-bd_sf"/>
</dbReference>
<accession>A0A8K0SJG3</accession>
<dbReference type="CDD" id="cd00067">
    <property type="entry name" value="GAL4"/>
    <property type="match status" value="1"/>
</dbReference>
<sequence>MGRHSTSGYCLTCRTRRVKCGREQPACQRCIRSGHRCRGYESPTQLRMRHFGVATHANGRQQMVPLANLTGPGAVSIPTELDLGGFRENMAFTYFVERYAWAHFWMPLIETDGNNAAGLEYKSSLALVYGFFGVGNRDKGTEVQGLELRGDLIRQIRTVLERGRKDELVRMMRVVLILGMFTYAVDRDAQLEHHFGLSHILQYCGPEYFQDESLLQDFRACRRVLTCQAFAQHKHTFLESKEWQTIPFGTSLKLDSDHLLDILVEIPGIVEDLETQHGDSGMGRDLLAHKVGLLMERLKLWRFSWNGQSSTPSLLEHNLESHGGSITSLLNSPIEFDSPEQASDIFMYNAMMLFLMQLREALNLGEMRSGPLSEDDIGYIVDVQRQSASDLILPHDIKLSCQHLIEAIRILPVLRRYWTGSEAKDIGILAPTGIVYCAAQRETGLDASIEWETLLPTFNSFAVSDLQPYQISGI</sequence>
<evidence type="ECO:0000313" key="3">
    <source>
        <dbReference type="EMBL" id="KAH7309702.1"/>
    </source>
</evidence>
<dbReference type="InterPro" id="IPR001138">
    <property type="entry name" value="Zn2Cys6_DnaBD"/>
</dbReference>
<organism evidence="3 4">
    <name type="scientific">Stachybotrys elegans</name>
    <dbReference type="NCBI Taxonomy" id="80388"/>
    <lineage>
        <taxon>Eukaryota</taxon>
        <taxon>Fungi</taxon>
        <taxon>Dikarya</taxon>
        <taxon>Ascomycota</taxon>
        <taxon>Pezizomycotina</taxon>
        <taxon>Sordariomycetes</taxon>
        <taxon>Hypocreomycetidae</taxon>
        <taxon>Hypocreales</taxon>
        <taxon>Stachybotryaceae</taxon>
        <taxon>Stachybotrys</taxon>
    </lineage>
</organism>
<feature type="domain" description="Zn(2)-C6 fungal-type" evidence="2">
    <location>
        <begin position="10"/>
        <end position="37"/>
    </location>
</feature>
<dbReference type="SUPFAM" id="SSF57701">
    <property type="entry name" value="Zn2/Cys6 DNA-binding domain"/>
    <property type="match status" value="1"/>
</dbReference>
<dbReference type="GO" id="GO:0008270">
    <property type="term" value="F:zinc ion binding"/>
    <property type="evidence" value="ECO:0007669"/>
    <property type="project" value="InterPro"/>
</dbReference>
<dbReference type="InterPro" id="IPR053178">
    <property type="entry name" value="Osmoadaptation_assoc"/>
</dbReference>
<evidence type="ECO:0000256" key="1">
    <source>
        <dbReference type="ARBA" id="ARBA00023242"/>
    </source>
</evidence>
<dbReference type="PANTHER" id="PTHR38111">
    <property type="entry name" value="ZN(2)-C6 FUNGAL-TYPE DOMAIN-CONTAINING PROTEIN-RELATED"/>
    <property type="match status" value="1"/>
</dbReference>
<dbReference type="SMART" id="SM00066">
    <property type="entry name" value="GAL4"/>
    <property type="match status" value="1"/>
</dbReference>
<name>A0A8K0SJG3_9HYPO</name>
<dbReference type="EMBL" id="JAGPNK010000013">
    <property type="protein sequence ID" value="KAH7309702.1"/>
    <property type="molecule type" value="Genomic_DNA"/>
</dbReference>
<dbReference type="Pfam" id="PF00172">
    <property type="entry name" value="Zn_clus"/>
    <property type="match status" value="1"/>
</dbReference>
<reference evidence="3" key="1">
    <citation type="journal article" date="2021" name="Nat. Commun.">
        <title>Genetic determinants of endophytism in the Arabidopsis root mycobiome.</title>
        <authorList>
            <person name="Mesny F."/>
            <person name="Miyauchi S."/>
            <person name="Thiergart T."/>
            <person name="Pickel B."/>
            <person name="Atanasova L."/>
            <person name="Karlsson M."/>
            <person name="Huettel B."/>
            <person name="Barry K.W."/>
            <person name="Haridas S."/>
            <person name="Chen C."/>
            <person name="Bauer D."/>
            <person name="Andreopoulos W."/>
            <person name="Pangilinan J."/>
            <person name="LaButti K."/>
            <person name="Riley R."/>
            <person name="Lipzen A."/>
            <person name="Clum A."/>
            <person name="Drula E."/>
            <person name="Henrissat B."/>
            <person name="Kohler A."/>
            <person name="Grigoriev I.V."/>
            <person name="Martin F.M."/>
            <person name="Hacquard S."/>
        </authorList>
    </citation>
    <scope>NUCLEOTIDE SEQUENCE</scope>
    <source>
        <strain evidence="3">MPI-CAGE-CH-0235</strain>
    </source>
</reference>
<dbReference type="AlphaFoldDB" id="A0A8K0SJG3"/>
<comment type="caution">
    <text evidence="3">The sequence shown here is derived from an EMBL/GenBank/DDBJ whole genome shotgun (WGS) entry which is preliminary data.</text>
</comment>